<evidence type="ECO:0000313" key="2">
    <source>
        <dbReference type="EMBL" id="WOG93144.1"/>
    </source>
</evidence>
<reference evidence="1" key="1">
    <citation type="journal article" date="2016" name="Nat. Genet.">
        <title>A high-quality carrot genome assembly provides new insights into carotenoid accumulation and asterid genome evolution.</title>
        <authorList>
            <person name="Iorizzo M."/>
            <person name="Ellison S."/>
            <person name="Senalik D."/>
            <person name="Zeng P."/>
            <person name="Satapoomin P."/>
            <person name="Huang J."/>
            <person name="Bowman M."/>
            <person name="Iovene M."/>
            <person name="Sanseverino W."/>
            <person name="Cavagnaro P."/>
            <person name="Yildiz M."/>
            <person name="Macko-Podgorni A."/>
            <person name="Moranska E."/>
            <person name="Grzebelus E."/>
            <person name="Grzebelus D."/>
            <person name="Ashrafi H."/>
            <person name="Zheng Z."/>
            <person name="Cheng S."/>
            <person name="Spooner D."/>
            <person name="Van Deynze A."/>
            <person name="Simon P."/>
        </authorList>
    </citation>
    <scope>NUCLEOTIDE SEQUENCE [LARGE SCALE GENOMIC DNA]</scope>
    <source>
        <tissue evidence="1">Leaf</tissue>
    </source>
</reference>
<proteinExistence type="predicted"/>
<gene>
    <name evidence="1" type="ORF">DCAR_010943</name>
    <name evidence="2" type="ORF">DCAR_0312425</name>
</gene>
<sequence>MAYKISNNQQDAFLETEKLSLSGAGDDKQLGSPNSTSVTSKLYIKASSSAQTQNSSGTLDRQVVLRRIRQHKCLKKVQNTFQALLPQAASHQGWLEQDDVFTSP</sequence>
<protein>
    <submittedName>
        <fullName evidence="1">Uncharacterized protein</fullName>
    </submittedName>
</protein>
<dbReference type="PANTHER" id="PTHR35324:SF4">
    <property type="entry name" value="EXPRESSED PROTEIN"/>
    <property type="match status" value="1"/>
</dbReference>
<dbReference type="Proteomes" id="UP000077755">
    <property type="component" value="Chromosome 3"/>
</dbReference>
<dbReference type="EMBL" id="CP093345">
    <property type="protein sequence ID" value="WOG93144.1"/>
    <property type="molecule type" value="Genomic_DNA"/>
</dbReference>
<keyword evidence="3" id="KW-1185">Reference proteome</keyword>
<dbReference type="AlphaFoldDB" id="A0A166B0F6"/>
<dbReference type="EMBL" id="LNRQ01000003">
    <property type="protein sequence ID" value="KZN02189.1"/>
    <property type="molecule type" value="Genomic_DNA"/>
</dbReference>
<reference evidence="2" key="2">
    <citation type="submission" date="2022-03" db="EMBL/GenBank/DDBJ databases">
        <title>Draft title - Genomic analysis of global carrot germplasm unveils the trajectory of domestication and the origin of high carotenoid orange carrot.</title>
        <authorList>
            <person name="Iorizzo M."/>
            <person name="Ellison S."/>
            <person name="Senalik D."/>
            <person name="Macko-Podgorni A."/>
            <person name="Grzebelus D."/>
            <person name="Bostan H."/>
            <person name="Rolling W."/>
            <person name="Curaba J."/>
            <person name="Simon P."/>
        </authorList>
    </citation>
    <scope>NUCLEOTIDE SEQUENCE</scope>
    <source>
        <tissue evidence="2">Leaf</tissue>
    </source>
</reference>
<name>A0A166B0F6_DAUCS</name>
<evidence type="ECO:0000313" key="1">
    <source>
        <dbReference type="EMBL" id="KZN02189.1"/>
    </source>
</evidence>
<evidence type="ECO:0000313" key="3">
    <source>
        <dbReference type="Proteomes" id="UP000077755"/>
    </source>
</evidence>
<organism evidence="1">
    <name type="scientific">Daucus carota subsp. sativus</name>
    <name type="common">Carrot</name>
    <dbReference type="NCBI Taxonomy" id="79200"/>
    <lineage>
        <taxon>Eukaryota</taxon>
        <taxon>Viridiplantae</taxon>
        <taxon>Streptophyta</taxon>
        <taxon>Embryophyta</taxon>
        <taxon>Tracheophyta</taxon>
        <taxon>Spermatophyta</taxon>
        <taxon>Magnoliopsida</taxon>
        <taxon>eudicotyledons</taxon>
        <taxon>Gunneridae</taxon>
        <taxon>Pentapetalae</taxon>
        <taxon>asterids</taxon>
        <taxon>campanulids</taxon>
        <taxon>Apiales</taxon>
        <taxon>Apiaceae</taxon>
        <taxon>Apioideae</taxon>
        <taxon>Scandiceae</taxon>
        <taxon>Daucinae</taxon>
        <taxon>Daucus</taxon>
        <taxon>Daucus sect. Daucus</taxon>
    </lineage>
</organism>
<dbReference type="PANTHER" id="PTHR35324">
    <property type="entry name" value="BNAA08G03750D PROTEIN"/>
    <property type="match status" value="1"/>
</dbReference>
<accession>A0A166B0F6</accession>
<dbReference type="Gramene" id="KZN02189">
    <property type="protein sequence ID" value="KZN02189"/>
    <property type="gene ID" value="DCAR_010943"/>
</dbReference>